<dbReference type="SUPFAM" id="SSF51735">
    <property type="entry name" value="NAD(P)-binding Rossmann-fold domains"/>
    <property type="match status" value="1"/>
</dbReference>
<organism evidence="8">
    <name type="scientific">Salmonella enterica</name>
    <name type="common">Salmonella choleraesuis</name>
    <dbReference type="NCBI Taxonomy" id="28901"/>
    <lineage>
        <taxon>Bacteria</taxon>
        <taxon>Pseudomonadati</taxon>
        <taxon>Pseudomonadota</taxon>
        <taxon>Gammaproteobacteria</taxon>
        <taxon>Enterobacterales</taxon>
        <taxon>Enterobacteriaceae</taxon>
        <taxon>Salmonella</taxon>
    </lineage>
</organism>
<evidence type="ECO:0000313" key="8">
    <source>
        <dbReference type="EMBL" id="MFK71741.1"/>
    </source>
</evidence>
<reference evidence="8" key="1">
    <citation type="submission" date="2018-11" db="EMBL/GenBank/DDBJ databases">
        <authorList>
            <consortium name="PulseNet: The National Subtyping Network for Foodborne Disease Surveillance"/>
            <person name="Tarr C.L."/>
            <person name="Trees E."/>
            <person name="Katz L.S."/>
            <person name="Carleton-Romer H.A."/>
            <person name="Stroika S."/>
            <person name="Kucerova Z."/>
            <person name="Roache K.F."/>
            <person name="Sabol A.L."/>
            <person name="Besser J."/>
            <person name="Gerner-Smidt P."/>
        </authorList>
    </citation>
    <scope>NUCLEOTIDE SEQUENCE [LARGE SCALE GENOMIC DNA]</scope>
    <source>
        <strain evidence="8">PNUSAS057377</strain>
    </source>
</reference>
<evidence type="ECO:0000256" key="5">
    <source>
        <dbReference type="ARBA" id="ARBA00048200"/>
    </source>
</evidence>
<feature type="domain" description="RmlD-like substrate binding" evidence="7">
    <location>
        <begin position="4"/>
        <end position="153"/>
    </location>
</feature>
<dbReference type="Pfam" id="PF04321">
    <property type="entry name" value="RmlD_sub_bind"/>
    <property type="match status" value="1"/>
</dbReference>
<proteinExistence type="inferred from homology"/>
<comment type="cofactor">
    <cofactor evidence="6">
        <name>Mg(2+)</name>
        <dbReference type="ChEBI" id="CHEBI:18420"/>
    </cofactor>
    <text evidence="6">Binds 1 Mg(2+) ion per monomer.</text>
</comment>
<gene>
    <name evidence="8" type="ORF">EEN95_21635</name>
</gene>
<evidence type="ECO:0000256" key="6">
    <source>
        <dbReference type="RuleBase" id="RU364082"/>
    </source>
</evidence>
<dbReference type="EC" id="1.1.1.133" evidence="3 6"/>
<evidence type="ECO:0000256" key="2">
    <source>
        <dbReference type="ARBA" id="ARBA00010944"/>
    </source>
</evidence>
<dbReference type="AlphaFoldDB" id="A0A3J4MPD1"/>
<dbReference type="InterPro" id="IPR005913">
    <property type="entry name" value="dTDP_dehydrorham_reduct"/>
</dbReference>
<accession>A0A3J4MPD1</accession>
<comment type="catalytic activity">
    <reaction evidence="5 6">
        <text>dTDP-beta-L-rhamnose + NADP(+) = dTDP-4-dehydro-beta-L-rhamnose + NADPH + H(+)</text>
        <dbReference type="Rhea" id="RHEA:21796"/>
        <dbReference type="ChEBI" id="CHEBI:15378"/>
        <dbReference type="ChEBI" id="CHEBI:57510"/>
        <dbReference type="ChEBI" id="CHEBI:57783"/>
        <dbReference type="ChEBI" id="CHEBI:58349"/>
        <dbReference type="ChEBI" id="CHEBI:62830"/>
        <dbReference type="EC" id="1.1.1.133"/>
    </reaction>
</comment>
<keyword evidence="6" id="KW-0560">Oxidoreductase</keyword>
<dbReference type="InterPro" id="IPR036291">
    <property type="entry name" value="NAD(P)-bd_dom_sf"/>
</dbReference>
<dbReference type="Proteomes" id="UP000885320">
    <property type="component" value="Unassembled WGS sequence"/>
</dbReference>
<evidence type="ECO:0000259" key="7">
    <source>
        <dbReference type="Pfam" id="PF04321"/>
    </source>
</evidence>
<dbReference type="UniPathway" id="UPA00281"/>
<sequence>MPKKILIIGANGMLGSSLLRFYSKLSEYDVLGTVRNDEAKLKVFKQGFTNIISNVELSNLDIINKIIADFHPDYVFNCVGIIKQLNAAKDYLVSISVNSLLPHQLAQICSRHNVKLIHFSTDCVFSGIHGSYCETDVPDASDLYGKSKQLGEIDYGGHLTLRTSIIGHELSSNHSLIDWFLCQNQTVNGYSKAIFSGLPTVYLAEVIHKYILPNESCIGLRHLSVAPINKYELLGLVKKQYCHDIKIIESTELVIDRSLDSSLFRKETNFVPLCWPELVEKMNNEYNEYFR</sequence>
<comment type="pathway">
    <text evidence="1 6">Carbohydrate biosynthesis; dTDP-L-rhamnose biosynthesis.</text>
</comment>
<dbReference type="GO" id="GO:0019305">
    <property type="term" value="P:dTDP-rhamnose biosynthetic process"/>
    <property type="evidence" value="ECO:0007669"/>
    <property type="project" value="UniProtKB-UniPathway"/>
</dbReference>
<dbReference type="GO" id="GO:0005829">
    <property type="term" value="C:cytosol"/>
    <property type="evidence" value="ECO:0007669"/>
    <property type="project" value="TreeGrafter"/>
</dbReference>
<name>A0A3J4MPD1_SALER</name>
<dbReference type="GO" id="GO:0008831">
    <property type="term" value="F:dTDP-4-dehydrorhamnose reductase activity"/>
    <property type="evidence" value="ECO:0007669"/>
    <property type="project" value="UniProtKB-EC"/>
</dbReference>
<dbReference type="InterPro" id="IPR029903">
    <property type="entry name" value="RmlD-like-bd"/>
</dbReference>
<dbReference type="CDD" id="cd05254">
    <property type="entry name" value="dTDP_HR_like_SDR_e"/>
    <property type="match status" value="1"/>
</dbReference>
<dbReference type="UniPathway" id="UPA00124"/>
<comment type="similarity">
    <text evidence="2 6">Belongs to the dTDP-4-dehydrorhamnose reductase family.</text>
</comment>
<dbReference type="EMBL" id="RMUA01000058">
    <property type="protein sequence ID" value="MFK71741.1"/>
    <property type="molecule type" value="Genomic_DNA"/>
</dbReference>
<evidence type="ECO:0000256" key="4">
    <source>
        <dbReference type="ARBA" id="ARBA00017099"/>
    </source>
</evidence>
<protein>
    <recommendedName>
        <fullName evidence="4 6">dTDP-4-dehydrorhamnose reductase</fullName>
        <ecNumber evidence="3 6">1.1.1.133</ecNumber>
    </recommendedName>
</protein>
<dbReference type="PANTHER" id="PTHR10491:SF4">
    <property type="entry name" value="METHIONINE ADENOSYLTRANSFERASE 2 SUBUNIT BETA"/>
    <property type="match status" value="1"/>
</dbReference>
<comment type="function">
    <text evidence="6">Catalyzes the reduction of dTDP-6-deoxy-L-lyxo-4-hexulose to yield dTDP-L-rhamnose.</text>
</comment>
<evidence type="ECO:0000256" key="1">
    <source>
        <dbReference type="ARBA" id="ARBA00004781"/>
    </source>
</evidence>
<dbReference type="PANTHER" id="PTHR10491">
    <property type="entry name" value="DTDP-4-DEHYDRORHAMNOSE REDUCTASE"/>
    <property type="match status" value="1"/>
</dbReference>
<dbReference type="Gene3D" id="3.40.50.720">
    <property type="entry name" value="NAD(P)-binding Rossmann-like Domain"/>
    <property type="match status" value="1"/>
</dbReference>
<evidence type="ECO:0000256" key="3">
    <source>
        <dbReference type="ARBA" id="ARBA00012929"/>
    </source>
</evidence>
<keyword evidence="6" id="KW-0521">NADP</keyword>
<dbReference type="GO" id="GO:0009243">
    <property type="term" value="P:O antigen biosynthetic process"/>
    <property type="evidence" value="ECO:0007669"/>
    <property type="project" value="UniProtKB-UniPathway"/>
</dbReference>
<comment type="caution">
    <text evidence="8">The sequence shown here is derived from an EMBL/GenBank/DDBJ whole genome shotgun (WGS) entry which is preliminary data.</text>
</comment>